<organism evidence="1 2">
    <name type="scientific">Enterococcus cecorum</name>
    <dbReference type="NCBI Taxonomy" id="44008"/>
    <lineage>
        <taxon>Bacteria</taxon>
        <taxon>Bacillati</taxon>
        <taxon>Bacillota</taxon>
        <taxon>Bacilli</taxon>
        <taxon>Lactobacillales</taxon>
        <taxon>Enterococcaceae</taxon>
        <taxon>Enterococcus</taxon>
    </lineage>
</organism>
<dbReference type="GeneID" id="60872730"/>
<sequence length="264" mass="30047">MTGKFVFCIDSDGCVMDTMTYKHQLFFGPLAVDVFEVKNREAFLQEWDRVNLFSRTRGVNRFVGLVMGLEYAGVKNIENLKAWVEHTPQLSNASLEAQIAQNPSEDLKKALVWSNAVNQHIHDYKGDTHTFESVPESLKKLHQLGKIWIVSSANKEAVQSEWQEHGLMHYVDVLFCQDKGKKEDALAQLLTEGYTHSEILMIGDSPGDLKAAEVNQVGFYPILVGKEKQSWTRLAEQVASDFVNQALSKEDYQSYADEFWHNLD</sequence>
<dbReference type="GO" id="GO:0006281">
    <property type="term" value="P:DNA repair"/>
    <property type="evidence" value="ECO:0007669"/>
    <property type="project" value="TreeGrafter"/>
</dbReference>
<evidence type="ECO:0000313" key="1">
    <source>
        <dbReference type="EMBL" id="OUQ10258.1"/>
    </source>
</evidence>
<dbReference type="RefSeq" id="WP_016250642.1">
    <property type="nucleotide sequence ID" value="NZ_CP010060.1"/>
</dbReference>
<dbReference type="Pfam" id="PF13419">
    <property type="entry name" value="HAD_2"/>
    <property type="match status" value="1"/>
</dbReference>
<dbReference type="InterPro" id="IPR036412">
    <property type="entry name" value="HAD-like_sf"/>
</dbReference>
<dbReference type="SUPFAM" id="SSF56784">
    <property type="entry name" value="HAD-like"/>
    <property type="match status" value="1"/>
</dbReference>
<comment type="caution">
    <text evidence="1">The sequence shown here is derived from an EMBL/GenBank/DDBJ whole genome shotgun (WGS) entry which is preliminary data.</text>
</comment>
<dbReference type="AlphaFoldDB" id="A0A0H2PYB9"/>
<reference evidence="2" key="1">
    <citation type="submission" date="2017-04" db="EMBL/GenBank/DDBJ databases">
        <title>Function of individual gut microbiota members based on whole genome sequencing of pure cultures obtained from chicken caecum.</title>
        <authorList>
            <person name="Medvecky M."/>
            <person name="Cejkova D."/>
            <person name="Polansky O."/>
            <person name="Karasova D."/>
            <person name="Kubasova T."/>
            <person name="Cizek A."/>
            <person name="Rychlik I."/>
        </authorList>
    </citation>
    <scope>NUCLEOTIDE SEQUENCE [LARGE SCALE GENOMIC DNA]</scope>
    <source>
        <strain evidence="2">An144</strain>
    </source>
</reference>
<dbReference type="GO" id="GO:0008967">
    <property type="term" value="F:phosphoglycolate phosphatase activity"/>
    <property type="evidence" value="ECO:0007669"/>
    <property type="project" value="TreeGrafter"/>
</dbReference>
<dbReference type="PANTHER" id="PTHR43434:SF1">
    <property type="entry name" value="PHOSPHOGLYCOLATE PHOSPHATASE"/>
    <property type="match status" value="1"/>
</dbReference>
<dbReference type="InterPro" id="IPR050155">
    <property type="entry name" value="HAD-like_hydrolase_sf"/>
</dbReference>
<gene>
    <name evidence="1" type="ORF">B5E88_06840</name>
</gene>
<evidence type="ECO:0000313" key="2">
    <source>
        <dbReference type="Proteomes" id="UP000196074"/>
    </source>
</evidence>
<dbReference type="InterPro" id="IPR041492">
    <property type="entry name" value="HAD_2"/>
</dbReference>
<dbReference type="Proteomes" id="UP000196074">
    <property type="component" value="Unassembled WGS sequence"/>
</dbReference>
<protein>
    <submittedName>
        <fullName evidence="1">Haloacid dehalogenase</fullName>
    </submittedName>
</protein>
<dbReference type="CDD" id="cd01427">
    <property type="entry name" value="HAD_like"/>
    <property type="match status" value="1"/>
</dbReference>
<dbReference type="PANTHER" id="PTHR43434">
    <property type="entry name" value="PHOSPHOGLYCOLATE PHOSPHATASE"/>
    <property type="match status" value="1"/>
</dbReference>
<dbReference type="Gene3D" id="3.40.50.1000">
    <property type="entry name" value="HAD superfamily/HAD-like"/>
    <property type="match status" value="1"/>
</dbReference>
<proteinExistence type="predicted"/>
<name>A0A0H2PYB9_9ENTE</name>
<dbReference type="InterPro" id="IPR023214">
    <property type="entry name" value="HAD_sf"/>
</dbReference>
<accession>A0A0H2PYB9</accession>
<dbReference type="EMBL" id="NFLC01000011">
    <property type="protein sequence ID" value="OUQ10258.1"/>
    <property type="molecule type" value="Genomic_DNA"/>
</dbReference>